<dbReference type="Proteomes" id="UP001066276">
    <property type="component" value="Chromosome 11"/>
</dbReference>
<dbReference type="EMBL" id="JANPWB010000015">
    <property type="protein sequence ID" value="KAJ1089071.1"/>
    <property type="molecule type" value="Genomic_DNA"/>
</dbReference>
<dbReference type="AlphaFoldDB" id="A0AAV7LBS0"/>
<keyword evidence="2" id="KW-1185">Reference proteome</keyword>
<comment type="caution">
    <text evidence="1">The sequence shown here is derived from an EMBL/GenBank/DDBJ whole genome shotgun (WGS) entry which is preliminary data.</text>
</comment>
<protein>
    <submittedName>
        <fullName evidence="1">Uncharacterized protein</fullName>
    </submittedName>
</protein>
<evidence type="ECO:0000313" key="2">
    <source>
        <dbReference type="Proteomes" id="UP001066276"/>
    </source>
</evidence>
<proteinExistence type="predicted"/>
<evidence type="ECO:0000313" key="1">
    <source>
        <dbReference type="EMBL" id="KAJ1089071.1"/>
    </source>
</evidence>
<reference evidence="1" key="1">
    <citation type="journal article" date="2022" name="bioRxiv">
        <title>Sequencing and chromosome-scale assembly of the giantPleurodeles waltlgenome.</title>
        <authorList>
            <person name="Brown T."/>
            <person name="Elewa A."/>
            <person name="Iarovenko S."/>
            <person name="Subramanian E."/>
            <person name="Araus A.J."/>
            <person name="Petzold A."/>
            <person name="Susuki M."/>
            <person name="Suzuki K.-i.T."/>
            <person name="Hayashi T."/>
            <person name="Toyoda A."/>
            <person name="Oliveira C."/>
            <person name="Osipova E."/>
            <person name="Leigh N.D."/>
            <person name="Simon A."/>
            <person name="Yun M.H."/>
        </authorList>
    </citation>
    <scope>NUCLEOTIDE SEQUENCE</scope>
    <source>
        <strain evidence="1">20211129_DDA</strain>
        <tissue evidence="1">Liver</tissue>
    </source>
</reference>
<name>A0AAV7LBS0_PLEWA</name>
<gene>
    <name evidence="1" type="ORF">NDU88_002224</name>
</gene>
<accession>A0AAV7LBS0</accession>
<organism evidence="1 2">
    <name type="scientific">Pleurodeles waltl</name>
    <name type="common">Iberian ribbed newt</name>
    <dbReference type="NCBI Taxonomy" id="8319"/>
    <lineage>
        <taxon>Eukaryota</taxon>
        <taxon>Metazoa</taxon>
        <taxon>Chordata</taxon>
        <taxon>Craniata</taxon>
        <taxon>Vertebrata</taxon>
        <taxon>Euteleostomi</taxon>
        <taxon>Amphibia</taxon>
        <taxon>Batrachia</taxon>
        <taxon>Caudata</taxon>
        <taxon>Salamandroidea</taxon>
        <taxon>Salamandridae</taxon>
        <taxon>Pleurodelinae</taxon>
        <taxon>Pleurodeles</taxon>
    </lineage>
</organism>
<sequence>MRSPAELRCFRATSWGRDDVTGVAVSAHSVVRFALSEVHGLGASSVTVPCSTVFYEVAWCHQASLN</sequence>